<name>A0ABV2AFW6_9EUKA</name>
<proteinExistence type="predicted"/>
<keyword evidence="3" id="KW-1185">Reference proteome</keyword>
<comment type="caution">
    <text evidence="2">The sequence shown here is derived from an EMBL/GenBank/DDBJ whole genome shotgun (WGS) entry which is preliminary data.</text>
</comment>
<dbReference type="EMBL" id="JBDODL010000047">
    <property type="protein sequence ID" value="MES1918354.1"/>
    <property type="molecule type" value="Genomic_DNA"/>
</dbReference>
<protein>
    <submittedName>
        <fullName evidence="2">Uncharacterized protein</fullName>
    </submittedName>
</protein>
<gene>
    <name evidence="2" type="ORF">MHBO_005301</name>
</gene>
<accession>A0ABV2AFW6</accession>
<organism evidence="2 3">
    <name type="scientific">Bonamia ostreae</name>
    <dbReference type="NCBI Taxonomy" id="126728"/>
    <lineage>
        <taxon>Eukaryota</taxon>
        <taxon>Sar</taxon>
        <taxon>Rhizaria</taxon>
        <taxon>Endomyxa</taxon>
        <taxon>Ascetosporea</taxon>
        <taxon>Haplosporida</taxon>
        <taxon>Bonamia</taxon>
    </lineage>
</organism>
<keyword evidence="1" id="KW-0472">Membrane</keyword>
<evidence type="ECO:0000313" key="2">
    <source>
        <dbReference type="EMBL" id="MES1918354.1"/>
    </source>
</evidence>
<keyword evidence="1" id="KW-0812">Transmembrane</keyword>
<evidence type="ECO:0000313" key="3">
    <source>
        <dbReference type="Proteomes" id="UP001439008"/>
    </source>
</evidence>
<evidence type="ECO:0000256" key="1">
    <source>
        <dbReference type="SAM" id="Phobius"/>
    </source>
</evidence>
<keyword evidence="1" id="KW-1133">Transmembrane helix</keyword>
<dbReference type="Proteomes" id="UP001439008">
    <property type="component" value="Unassembled WGS sequence"/>
</dbReference>
<sequence>MPNVKNLDIRKSSSCLGTENGLKCVFYCVSPYSPNINEVKCLDGNWSPNFSCVSKKKKSLILILAISIPLGVLFIFGIILLIVFVRKWISNRRSKKEAANETDKKNERYSQISDQIEIIHIN</sequence>
<reference evidence="2 3" key="1">
    <citation type="journal article" date="2024" name="BMC Biol.">
        <title>Comparative genomics of Ascetosporea gives new insight into the evolutionary basis for animal parasitism in Rhizaria.</title>
        <authorList>
            <person name="Hiltunen Thoren M."/>
            <person name="Onut-Brannstrom I."/>
            <person name="Alfjorden A."/>
            <person name="Peckova H."/>
            <person name="Swords F."/>
            <person name="Hooper C."/>
            <person name="Holzer A.S."/>
            <person name="Bass D."/>
            <person name="Burki F."/>
        </authorList>
    </citation>
    <scope>NUCLEOTIDE SEQUENCE [LARGE SCALE GENOMIC DNA]</scope>
    <source>
        <strain evidence="2">20-A016</strain>
    </source>
</reference>
<feature type="transmembrane region" description="Helical" evidence="1">
    <location>
        <begin position="60"/>
        <end position="85"/>
    </location>
</feature>